<evidence type="ECO:0000256" key="1">
    <source>
        <dbReference type="ARBA" id="ARBA00010515"/>
    </source>
</evidence>
<sequence length="296" mass="31241">MTAGFPELGTRVTDAAQARRILAAAPRPDLDPLPVAATEDLLLPGPHRLPVRIYWPHAPAPAPVVVFFHGGGFTLCGLDTHDRPCRALAADTGAIVISVDYRLAPEHRFPAAADDARTAVTWARANAAAFGGDPERLAVAGDSAGGALAAVTCLDARDAAGPPIAFQLLIYPVTDAAQDTASYRQHAEGGFLTAAAMRWYWQQYLPHPSHGLHHRASPLRAADLSGLPPACVITAECDPLRDEGEAYAARLSEAGVPVRAHRFPGTFHGFYGLDHALPAAARARELAASALRDALT</sequence>
<reference evidence="5 6" key="1">
    <citation type="submission" date="2019-05" db="EMBL/GenBank/DDBJ databases">
        <title>Draft genome sequence of Actinomadura geliboluensis A8036.</title>
        <authorList>
            <person name="Saricaoglu S."/>
            <person name="Isik K."/>
        </authorList>
    </citation>
    <scope>NUCLEOTIDE SEQUENCE [LARGE SCALE GENOMIC DNA]</scope>
    <source>
        <strain evidence="5 6">A8036</strain>
    </source>
</reference>
<dbReference type="PANTHER" id="PTHR48081">
    <property type="entry name" value="AB HYDROLASE SUPERFAMILY PROTEIN C4A8.06C"/>
    <property type="match status" value="1"/>
</dbReference>
<dbReference type="PROSITE" id="PS00122">
    <property type="entry name" value="CARBOXYLESTERASE_B_1"/>
    <property type="match status" value="1"/>
</dbReference>
<feature type="domain" description="Alpha/beta hydrolase fold-3" evidence="4">
    <location>
        <begin position="65"/>
        <end position="271"/>
    </location>
</feature>
<dbReference type="PANTHER" id="PTHR48081:SF8">
    <property type="entry name" value="ALPHA_BETA HYDROLASE FOLD-3 DOMAIN-CONTAINING PROTEIN-RELATED"/>
    <property type="match status" value="1"/>
</dbReference>
<organism evidence="5 6">
    <name type="scientific">Actinomadura geliboluensis</name>
    <dbReference type="NCBI Taxonomy" id="882440"/>
    <lineage>
        <taxon>Bacteria</taxon>
        <taxon>Bacillati</taxon>
        <taxon>Actinomycetota</taxon>
        <taxon>Actinomycetes</taxon>
        <taxon>Streptosporangiales</taxon>
        <taxon>Thermomonosporaceae</taxon>
        <taxon>Actinomadura</taxon>
    </lineage>
</organism>
<dbReference type="OrthoDB" id="3209779at2"/>
<gene>
    <name evidence="5" type="ORF">ETD96_29935</name>
</gene>
<evidence type="ECO:0000256" key="2">
    <source>
        <dbReference type="ARBA" id="ARBA00022801"/>
    </source>
</evidence>
<keyword evidence="2 5" id="KW-0378">Hydrolase</keyword>
<dbReference type="SUPFAM" id="SSF53474">
    <property type="entry name" value="alpha/beta-Hydrolases"/>
    <property type="match status" value="1"/>
</dbReference>
<dbReference type="InterPro" id="IPR050300">
    <property type="entry name" value="GDXG_lipolytic_enzyme"/>
</dbReference>
<evidence type="ECO:0000259" key="4">
    <source>
        <dbReference type="Pfam" id="PF07859"/>
    </source>
</evidence>
<dbReference type="InterPro" id="IPR013094">
    <property type="entry name" value="AB_hydrolase_3"/>
</dbReference>
<dbReference type="Pfam" id="PF07859">
    <property type="entry name" value="Abhydrolase_3"/>
    <property type="match status" value="1"/>
</dbReference>
<protein>
    <submittedName>
        <fullName evidence="5">Alpha/beta hydrolase</fullName>
    </submittedName>
</protein>
<dbReference type="InterPro" id="IPR033140">
    <property type="entry name" value="Lipase_GDXG_put_SER_AS"/>
</dbReference>
<keyword evidence="6" id="KW-1185">Reference proteome</keyword>
<dbReference type="AlphaFoldDB" id="A0A5S4H0N2"/>
<comment type="caution">
    <text evidence="5">The sequence shown here is derived from an EMBL/GenBank/DDBJ whole genome shotgun (WGS) entry which is preliminary data.</text>
</comment>
<dbReference type="EMBL" id="VCKZ01000271">
    <property type="protein sequence ID" value="TMR32330.1"/>
    <property type="molecule type" value="Genomic_DNA"/>
</dbReference>
<dbReference type="InterPro" id="IPR019826">
    <property type="entry name" value="Carboxylesterase_B_AS"/>
</dbReference>
<evidence type="ECO:0000313" key="6">
    <source>
        <dbReference type="Proteomes" id="UP000305238"/>
    </source>
</evidence>
<dbReference type="PROSITE" id="PS01174">
    <property type="entry name" value="LIPASE_GDXG_SER"/>
    <property type="match status" value="1"/>
</dbReference>
<evidence type="ECO:0000313" key="5">
    <source>
        <dbReference type="EMBL" id="TMR32330.1"/>
    </source>
</evidence>
<dbReference type="GO" id="GO:0016787">
    <property type="term" value="F:hydrolase activity"/>
    <property type="evidence" value="ECO:0007669"/>
    <property type="project" value="UniProtKB-KW"/>
</dbReference>
<feature type="active site" evidence="3">
    <location>
        <position position="143"/>
    </location>
</feature>
<evidence type="ECO:0000256" key="3">
    <source>
        <dbReference type="PROSITE-ProRule" id="PRU10038"/>
    </source>
</evidence>
<proteinExistence type="inferred from homology"/>
<name>A0A5S4H0N2_9ACTN</name>
<dbReference type="FunFam" id="3.40.50.1820:FF:000089">
    <property type="entry name" value="Alpha/beta hydrolase"/>
    <property type="match status" value="1"/>
</dbReference>
<accession>A0A5S4H0N2</accession>
<dbReference type="Gene3D" id="3.40.50.1820">
    <property type="entry name" value="alpha/beta hydrolase"/>
    <property type="match status" value="1"/>
</dbReference>
<dbReference type="Proteomes" id="UP000305238">
    <property type="component" value="Unassembled WGS sequence"/>
</dbReference>
<comment type="similarity">
    <text evidence="1">Belongs to the 'GDXG' lipolytic enzyme family.</text>
</comment>
<dbReference type="InterPro" id="IPR029058">
    <property type="entry name" value="AB_hydrolase_fold"/>
</dbReference>